<sequence>MEKVVWGMSKEREEMGRVGRAVRVGVLRGGGALGSRSGSEDGLAGVGVGVGKETDEKGLGEEEKVFWGWDEGVEVLGGKKE</sequence>
<feature type="region of interest" description="Disordered" evidence="1">
    <location>
        <begin position="33"/>
        <end position="54"/>
    </location>
</feature>
<comment type="caution">
    <text evidence="2">The sequence shown here is derived from an EMBL/GenBank/DDBJ whole genome shotgun (WGS) entry which is preliminary data.</text>
</comment>
<evidence type="ECO:0000256" key="1">
    <source>
        <dbReference type="SAM" id="MobiDB-lite"/>
    </source>
</evidence>
<gene>
    <name evidence="2" type="ORF">VNI00_014985</name>
</gene>
<evidence type="ECO:0000313" key="2">
    <source>
        <dbReference type="EMBL" id="KAK7028170.1"/>
    </source>
</evidence>
<protein>
    <submittedName>
        <fullName evidence="2">Uncharacterized protein</fullName>
    </submittedName>
</protein>
<reference evidence="2 3" key="1">
    <citation type="submission" date="2024-01" db="EMBL/GenBank/DDBJ databases">
        <title>A draft genome for a cacao thread blight-causing isolate of Paramarasmius palmivorus.</title>
        <authorList>
            <person name="Baruah I.K."/>
            <person name="Bukari Y."/>
            <person name="Amoako-Attah I."/>
            <person name="Meinhardt L.W."/>
            <person name="Bailey B.A."/>
            <person name="Cohen S.P."/>
        </authorList>
    </citation>
    <scope>NUCLEOTIDE SEQUENCE [LARGE SCALE GENOMIC DNA]</scope>
    <source>
        <strain evidence="2 3">GH-12</strain>
    </source>
</reference>
<evidence type="ECO:0000313" key="3">
    <source>
        <dbReference type="Proteomes" id="UP001383192"/>
    </source>
</evidence>
<accession>A0AAW0BPT9</accession>
<name>A0AAW0BPT9_9AGAR</name>
<dbReference type="Proteomes" id="UP001383192">
    <property type="component" value="Unassembled WGS sequence"/>
</dbReference>
<dbReference type="EMBL" id="JAYKXP010000090">
    <property type="protein sequence ID" value="KAK7028170.1"/>
    <property type="molecule type" value="Genomic_DNA"/>
</dbReference>
<organism evidence="2 3">
    <name type="scientific">Paramarasmius palmivorus</name>
    <dbReference type="NCBI Taxonomy" id="297713"/>
    <lineage>
        <taxon>Eukaryota</taxon>
        <taxon>Fungi</taxon>
        <taxon>Dikarya</taxon>
        <taxon>Basidiomycota</taxon>
        <taxon>Agaricomycotina</taxon>
        <taxon>Agaricomycetes</taxon>
        <taxon>Agaricomycetidae</taxon>
        <taxon>Agaricales</taxon>
        <taxon>Marasmiineae</taxon>
        <taxon>Marasmiaceae</taxon>
        <taxon>Paramarasmius</taxon>
    </lineage>
</organism>
<proteinExistence type="predicted"/>
<dbReference type="AlphaFoldDB" id="A0AAW0BPT9"/>
<keyword evidence="3" id="KW-1185">Reference proteome</keyword>